<protein>
    <submittedName>
        <fullName evidence="1">Uncharacterized protein</fullName>
    </submittedName>
</protein>
<organism evidence="1 2">
    <name type="scientific">Burkholderia cenocepacia</name>
    <dbReference type="NCBI Taxonomy" id="95486"/>
    <lineage>
        <taxon>Bacteria</taxon>
        <taxon>Pseudomonadati</taxon>
        <taxon>Pseudomonadota</taxon>
        <taxon>Betaproteobacteria</taxon>
        <taxon>Burkholderiales</taxon>
        <taxon>Burkholderiaceae</taxon>
        <taxon>Burkholderia</taxon>
        <taxon>Burkholderia cepacia complex</taxon>
    </lineage>
</organism>
<dbReference type="Proteomes" id="UP000277191">
    <property type="component" value="Chromosome 1"/>
</dbReference>
<evidence type="ECO:0000313" key="2">
    <source>
        <dbReference type="Proteomes" id="UP000277191"/>
    </source>
</evidence>
<dbReference type="AlphaFoldDB" id="A0A3S9NAU4"/>
<accession>A0A3S9NAU4</accession>
<reference evidence="1 2" key="1">
    <citation type="submission" date="2018-12" db="EMBL/GenBank/DDBJ databases">
        <title>Cadmium resistance mechanism in endophytic bacteria Burkholderia cenocepacia YG-3.</title>
        <authorList>
            <person name="Zhang X."/>
            <person name="Wang X."/>
            <person name="Zhu Y."/>
        </authorList>
    </citation>
    <scope>NUCLEOTIDE SEQUENCE [LARGE SCALE GENOMIC DNA]</scope>
    <source>
        <strain evidence="1 2">YG-3</strain>
    </source>
</reference>
<dbReference type="EMBL" id="CP034545">
    <property type="protein sequence ID" value="AZQ52800.1"/>
    <property type="molecule type" value="Genomic_DNA"/>
</dbReference>
<evidence type="ECO:0000313" key="1">
    <source>
        <dbReference type="EMBL" id="AZQ52800.1"/>
    </source>
</evidence>
<sequence>MRKIRRCRPRLASGRKAQCYRNFAERLRNVVLNVRIANNRRRRVGRACSVCFVGLSICRRKG</sequence>
<proteinExistence type="predicted"/>
<name>A0A3S9NAU4_9BURK</name>
<gene>
    <name evidence="1" type="ORF">D5R55_13365</name>
</gene>